<reference evidence="1" key="1">
    <citation type="journal article" date="2014" name="Front. Microbiol.">
        <title>High frequency of phylogenetically diverse reductive dehalogenase-homologous genes in deep subseafloor sedimentary metagenomes.</title>
        <authorList>
            <person name="Kawai M."/>
            <person name="Futagami T."/>
            <person name="Toyoda A."/>
            <person name="Takaki Y."/>
            <person name="Nishi S."/>
            <person name="Hori S."/>
            <person name="Arai W."/>
            <person name="Tsubouchi T."/>
            <person name="Morono Y."/>
            <person name="Uchiyama I."/>
            <person name="Ito T."/>
            <person name="Fujiyama A."/>
            <person name="Inagaki F."/>
            <person name="Takami H."/>
        </authorList>
    </citation>
    <scope>NUCLEOTIDE SEQUENCE</scope>
    <source>
        <strain evidence="1">Expedition CK06-06</strain>
    </source>
</reference>
<protein>
    <submittedName>
        <fullName evidence="1">Uncharacterized protein</fullName>
    </submittedName>
</protein>
<proteinExistence type="predicted"/>
<dbReference type="EMBL" id="BARU01017766">
    <property type="protein sequence ID" value="GAH61769.1"/>
    <property type="molecule type" value="Genomic_DNA"/>
</dbReference>
<accession>X1I6N2</accession>
<organism evidence="1">
    <name type="scientific">marine sediment metagenome</name>
    <dbReference type="NCBI Taxonomy" id="412755"/>
    <lineage>
        <taxon>unclassified sequences</taxon>
        <taxon>metagenomes</taxon>
        <taxon>ecological metagenomes</taxon>
    </lineage>
</organism>
<feature type="non-terminal residue" evidence="1">
    <location>
        <position position="1"/>
    </location>
</feature>
<sequence length="44" mass="4515">TEAKHTSIPNLSTSTLIPAIDDVASTHTKAPKSLITGITSLIGL</sequence>
<evidence type="ECO:0000313" key="1">
    <source>
        <dbReference type="EMBL" id="GAH61769.1"/>
    </source>
</evidence>
<comment type="caution">
    <text evidence="1">The sequence shown here is derived from an EMBL/GenBank/DDBJ whole genome shotgun (WGS) entry which is preliminary data.</text>
</comment>
<name>X1I6N2_9ZZZZ</name>
<dbReference type="AlphaFoldDB" id="X1I6N2"/>
<gene>
    <name evidence="1" type="ORF">S03H2_29427</name>
</gene>